<evidence type="ECO:0000256" key="2">
    <source>
        <dbReference type="ARBA" id="ARBA00022670"/>
    </source>
</evidence>
<accession>A0ABW4YNJ7</accession>
<dbReference type="Gene3D" id="2.30.42.10">
    <property type="match status" value="1"/>
</dbReference>
<dbReference type="InterPro" id="IPR036034">
    <property type="entry name" value="PDZ_sf"/>
</dbReference>
<dbReference type="InterPro" id="IPR001478">
    <property type="entry name" value="PDZ"/>
</dbReference>
<dbReference type="SMART" id="SM00228">
    <property type="entry name" value="PDZ"/>
    <property type="match status" value="1"/>
</dbReference>
<dbReference type="RefSeq" id="WP_377773839.1">
    <property type="nucleotide sequence ID" value="NZ_JBHUHO010000033.1"/>
</dbReference>
<dbReference type="PANTHER" id="PTHR22939">
    <property type="entry name" value="SERINE PROTEASE FAMILY S1C HTRA-RELATED"/>
    <property type="match status" value="1"/>
</dbReference>
<comment type="similarity">
    <text evidence="1">Belongs to the peptidase S1C family.</text>
</comment>
<dbReference type="EMBL" id="JBHUHO010000033">
    <property type="protein sequence ID" value="MFD2117059.1"/>
    <property type="molecule type" value="Genomic_DNA"/>
</dbReference>
<evidence type="ECO:0000313" key="7">
    <source>
        <dbReference type="Proteomes" id="UP001597362"/>
    </source>
</evidence>
<dbReference type="GO" id="GO:0008233">
    <property type="term" value="F:peptidase activity"/>
    <property type="evidence" value="ECO:0007669"/>
    <property type="project" value="UniProtKB-KW"/>
</dbReference>
<dbReference type="InterPro" id="IPR001940">
    <property type="entry name" value="Peptidase_S1C"/>
</dbReference>
<dbReference type="Pfam" id="PF13180">
    <property type="entry name" value="PDZ_2"/>
    <property type="match status" value="1"/>
</dbReference>
<dbReference type="SUPFAM" id="SSF50156">
    <property type="entry name" value="PDZ domain-like"/>
    <property type="match status" value="1"/>
</dbReference>
<dbReference type="Proteomes" id="UP001597362">
    <property type="component" value="Unassembled WGS sequence"/>
</dbReference>
<protein>
    <submittedName>
        <fullName evidence="6">S1C family serine protease</fullName>
        <ecNumber evidence="6">3.4.21.-</ecNumber>
    </submittedName>
</protein>
<dbReference type="InterPro" id="IPR043504">
    <property type="entry name" value="Peptidase_S1_PA_chymotrypsin"/>
</dbReference>
<evidence type="ECO:0000256" key="1">
    <source>
        <dbReference type="ARBA" id="ARBA00010541"/>
    </source>
</evidence>
<name>A0ABW4YNJ7_9BACL</name>
<gene>
    <name evidence="6" type="ORF">ACFSJH_15115</name>
</gene>
<comment type="caution">
    <text evidence="6">The sequence shown here is derived from an EMBL/GenBank/DDBJ whole genome shotgun (WGS) entry which is preliminary data.</text>
</comment>
<sequence>MNRRHDGSRAGVGKMMMASIAGGLVAALIIFSINGLGAGLPVNGDLLSSGSQQVANASTVAAGPTNGALTSNLDFSSIVEQSNESVVLINTFAERGNYNQSPNTDDIFSYFFGQMPEQPQVPDSEQKQLHPLGAGSGFFYKDGGYILTNEHVVAGADRIEVTVQGYDEPFVAKVLGASPEHDLAVIKIDDKEKFKVLPIGDSSTITVGEWVVAIGNPLGFEHTVTVGVISAKEREVPISDERGQRQYRNLLQTDASINSGNSGGPLINLKGEVIGINTAKSANAQGIGFAIPTTVFVPLINYLEEGKTIPSAYIGVTVGNINETFVNELNLPSKKGAIVTSVLPGTPAFKAGIRQYDVILKVDGEEIADSKEAVNKIITLPVGEEVVITVWRDGAEHEFSVTIADKNEQPPINLQ</sequence>
<keyword evidence="3 6" id="KW-0378">Hydrolase</keyword>
<organism evidence="6 7">
    <name type="scientific">Paenibacillus yanchengensis</name>
    <dbReference type="NCBI Taxonomy" id="2035833"/>
    <lineage>
        <taxon>Bacteria</taxon>
        <taxon>Bacillati</taxon>
        <taxon>Bacillota</taxon>
        <taxon>Bacilli</taxon>
        <taxon>Bacillales</taxon>
        <taxon>Paenibacillaceae</taxon>
        <taxon>Paenibacillus</taxon>
    </lineage>
</organism>
<dbReference type="Pfam" id="PF13365">
    <property type="entry name" value="Trypsin_2"/>
    <property type="match status" value="1"/>
</dbReference>
<keyword evidence="2 6" id="KW-0645">Protease</keyword>
<proteinExistence type="inferred from homology"/>
<dbReference type="GO" id="GO:0006508">
    <property type="term" value="P:proteolysis"/>
    <property type="evidence" value="ECO:0007669"/>
    <property type="project" value="UniProtKB-KW"/>
</dbReference>
<dbReference type="InterPro" id="IPR009003">
    <property type="entry name" value="Peptidase_S1_PA"/>
</dbReference>
<dbReference type="PROSITE" id="PS50106">
    <property type="entry name" value="PDZ"/>
    <property type="match status" value="1"/>
</dbReference>
<evidence type="ECO:0000256" key="3">
    <source>
        <dbReference type="ARBA" id="ARBA00022801"/>
    </source>
</evidence>
<dbReference type="Gene3D" id="2.40.10.10">
    <property type="entry name" value="Trypsin-like serine proteases"/>
    <property type="match status" value="2"/>
</dbReference>
<evidence type="ECO:0000313" key="6">
    <source>
        <dbReference type="EMBL" id="MFD2117059.1"/>
    </source>
</evidence>
<dbReference type="PRINTS" id="PR00834">
    <property type="entry name" value="PROTEASES2C"/>
</dbReference>
<evidence type="ECO:0000256" key="4">
    <source>
        <dbReference type="ARBA" id="ARBA00022825"/>
    </source>
</evidence>
<dbReference type="EC" id="3.4.21.-" evidence="6"/>
<evidence type="ECO:0000259" key="5">
    <source>
        <dbReference type="PROSITE" id="PS50106"/>
    </source>
</evidence>
<feature type="domain" description="PDZ" evidence="5">
    <location>
        <begin position="299"/>
        <end position="394"/>
    </location>
</feature>
<dbReference type="PANTHER" id="PTHR22939:SF129">
    <property type="entry name" value="SERINE PROTEASE HTRA2, MITOCHONDRIAL"/>
    <property type="match status" value="1"/>
</dbReference>
<dbReference type="SUPFAM" id="SSF50494">
    <property type="entry name" value="Trypsin-like serine proteases"/>
    <property type="match status" value="1"/>
</dbReference>
<keyword evidence="4" id="KW-0720">Serine protease</keyword>
<reference evidence="7" key="1">
    <citation type="journal article" date="2019" name="Int. J. Syst. Evol. Microbiol.">
        <title>The Global Catalogue of Microorganisms (GCM) 10K type strain sequencing project: providing services to taxonomists for standard genome sequencing and annotation.</title>
        <authorList>
            <consortium name="The Broad Institute Genomics Platform"/>
            <consortium name="The Broad Institute Genome Sequencing Center for Infectious Disease"/>
            <person name="Wu L."/>
            <person name="Ma J."/>
        </authorList>
    </citation>
    <scope>NUCLEOTIDE SEQUENCE [LARGE SCALE GENOMIC DNA]</scope>
    <source>
        <strain evidence="7">GH52</strain>
    </source>
</reference>
<keyword evidence="7" id="KW-1185">Reference proteome</keyword>